<keyword evidence="3" id="KW-0288">FMN</keyword>
<dbReference type="OrthoDB" id="10250990at2759"/>
<dbReference type="InterPro" id="IPR002563">
    <property type="entry name" value="Flavin_Rdtase-like_dom"/>
</dbReference>
<dbReference type="PANTHER" id="PTHR33798:SF5">
    <property type="entry name" value="FLAVIN REDUCTASE LIKE DOMAIN-CONTAINING PROTEIN"/>
    <property type="match status" value="1"/>
</dbReference>
<dbReference type="Proteomes" id="UP000298030">
    <property type="component" value="Unassembled WGS sequence"/>
</dbReference>
<accession>A0A4Y7TVN5</accession>
<dbReference type="InterPro" id="IPR012349">
    <property type="entry name" value="Split_barrel_FMN-bd"/>
</dbReference>
<protein>
    <recommendedName>
        <fullName evidence="6">Flavin reductase like domain-containing protein</fullName>
    </recommendedName>
</protein>
<gene>
    <name evidence="7" type="ORF">FA13DRAFT_1726740</name>
</gene>
<evidence type="ECO:0000313" key="7">
    <source>
        <dbReference type="EMBL" id="TEB37629.1"/>
    </source>
</evidence>
<dbReference type="GO" id="GO:0010181">
    <property type="term" value="F:FMN binding"/>
    <property type="evidence" value="ECO:0007669"/>
    <property type="project" value="InterPro"/>
</dbReference>
<evidence type="ECO:0000256" key="5">
    <source>
        <dbReference type="SAM" id="MobiDB-lite"/>
    </source>
</evidence>
<evidence type="ECO:0000256" key="4">
    <source>
        <dbReference type="ARBA" id="ARBA00038054"/>
    </source>
</evidence>
<keyword evidence="8" id="KW-1185">Reference proteome</keyword>
<evidence type="ECO:0000256" key="3">
    <source>
        <dbReference type="ARBA" id="ARBA00022643"/>
    </source>
</evidence>
<reference evidence="7 8" key="1">
    <citation type="journal article" date="2019" name="Nat. Ecol. Evol.">
        <title>Megaphylogeny resolves global patterns of mushroom evolution.</title>
        <authorList>
            <person name="Varga T."/>
            <person name="Krizsan K."/>
            <person name="Foldi C."/>
            <person name="Dima B."/>
            <person name="Sanchez-Garcia M."/>
            <person name="Sanchez-Ramirez S."/>
            <person name="Szollosi G.J."/>
            <person name="Szarkandi J.G."/>
            <person name="Papp V."/>
            <person name="Albert L."/>
            <person name="Andreopoulos W."/>
            <person name="Angelini C."/>
            <person name="Antonin V."/>
            <person name="Barry K.W."/>
            <person name="Bougher N.L."/>
            <person name="Buchanan P."/>
            <person name="Buyck B."/>
            <person name="Bense V."/>
            <person name="Catcheside P."/>
            <person name="Chovatia M."/>
            <person name="Cooper J."/>
            <person name="Damon W."/>
            <person name="Desjardin D."/>
            <person name="Finy P."/>
            <person name="Geml J."/>
            <person name="Haridas S."/>
            <person name="Hughes K."/>
            <person name="Justo A."/>
            <person name="Karasinski D."/>
            <person name="Kautmanova I."/>
            <person name="Kiss B."/>
            <person name="Kocsube S."/>
            <person name="Kotiranta H."/>
            <person name="LaButti K.M."/>
            <person name="Lechner B.E."/>
            <person name="Liimatainen K."/>
            <person name="Lipzen A."/>
            <person name="Lukacs Z."/>
            <person name="Mihaltcheva S."/>
            <person name="Morgado L.N."/>
            <person name="Niskanen T."/>
            <person name="Noordeloos M.E."/>
            <person name="Ohm R.A."/>
            <person name="Ortiz-Santana B."/>
            <person name="Ovrebo C."/>
            <person name="Racz N."/>
            <person name="Riley R."/>
            <person name="Savchenko A."/>
            <person name="Shiryaev A."/>
            <person name="Soop K."/>
            <person name="Spirin V."/>
            <person name="Szebenyi C."/>
            <person name="Tomsovsky M."/>
            <person name="Tulloss R.E."/>
            <person name="Uehling J."/>
            <person name="Grigoriev I.V."/>
            <person name="Vagvolgyi C."/>
            <person name="Papp T."/>
            <person name="Martin F.M."/>
            <person name="Miettinen O."/>
            <person name="Hibbett D.S."/>
            <person name="Nagy L.G."/>
        </authorList>
    </citation>
    <scope>NUCLEOTIDE SEQUENCE [LARGE SCALE GENOMIC DNA]</scope>
    <source>
        <strain evidence="7 8">FP101781</strain>
    </source>
</reference>
<comment type="cofactor">
    <cofactor evidence="1">
        <name>FMN</name>
        <dbReference type="ChEBI" id="CHEBI:58210"/>
    </cofactor>
</comment>
<evidence type="ECO:0000259" key="6">
    <source>
        <dbReference type="SMART" id="SM00903"/>
    </source>
</evidence>
<comment type="caution">
    <text evidence="7">The sequence shown here is derived from an EMBL/GenBank/DDBJ whole genome shotgun (WGS) entry which is preliminary data.</text>
</comment>
<evidence type="ECO:0000256" key="1">
    <source>
        <dbReference type="ARBA" id="ARBA00001917"/>
    </source>
</evidence>
<dbReference type="SUPFAM" id="SSF50475">
    <property type="entry name" value="FMN-binding split barrel"/>
    <property type="match status" value="1"/>
</dbReference>
<dbReference type="PANTHER" id="PTHR33798">
    <property type="entry name" value="FLAVOPROTEIN OXYGENASE"/>
    <property type="match status" value="1"/>
</dbReference>
<feature type="region of interest" description="Disordered" evidence="5">
    <location>
        <begin position="32"/>
        <end position="106"/>
    </location>
</feature>
<dbReference type="Pfam" id="PF01613">
    <property type="entry name" value="Flavin_Reduct"/>
    <property type="match status" value="1"/>
</dbReference>
<dbReference type="AlphaFoldDB" id="A0A4Y7TVN5"/>
<feature type="domain" description="Flavin reductase like" evidence="6">
    <location>
        <begin position="126"/>
        <end position="284"/>
    </location>
</feature>
<dbReference type="SMART" id="SM00903">
    <property type="entry name" value="Flavin_Reduct"/>
    <property type="match status" value="1"/>
</dbReference>
<keyword evidence="2" id="KW-0285">Flavoprotein</keyword>
<evidence type="ECO:0000256" key="2">
    <source>
        <dbReference type="ARBA" id="ARBA00022630"/>
    </source>
</evidence>
<organism evidence="7 8">
    <name type="scientific">Coprinellus micaceus</name>
    <name type="common">Glistening ink-cap mushroom</name>
    <name type="synonym">Coprinus micaceus</name>
    <dbReference type="NCBI Taxonomy" id="71717"/>
    <lineage>
        <taxon>Eukaryota</taxon>
        <taxon>Fungi</taxon>
        <taxon>Dikarya</taxon>
        <taxon>Basidiomycota</taxon>
        <taxon>Agaricomycotina</taxon>
        <taxon>Agaricomycetes</taxon>
        <taxon>Agaricomycetidae</taxon>
        <taxon>Agaricales</taxon>
        <taxon>Agaricineae</taxon>
        <taxon>Psathyrellaceae</taxon>
        <taxon>Coprinellus</taxon>
    </lineage>
</organism>
<comment type="similarity">
    <text evidence="4">Belongs to the flavoredoxin family.</text>
</comment>
<dbReference type="Gene3D" id="2.30.110.10">
    <property type="entry name" value="Electron Transport, Fmn-binding Protein, Chain A"/>
    <property type="match status" value="1"/>
</dbReference>
<name>A0A4Y7TVN5_COPMI</name>
<sequence>MSSAALIYRSTRQAHVRGLRGSLERCQAQAAARVPANNNSTLAPNNHHHRDRSGLTAAPGTHQDVPPELPPFGHSKPFRFTQPPNPSWKLGQKSRPSVTHDATEDMRKRWDMESTTPRDAYKLMTSAIVPRPIALVSTLSNEGIANLAPFSYFSMISHNPPMVSVSFSMSKRRPKDTRDNILSTKQFTVNIISDSFVEAANSTSVESPASMDEWVIGGLTPEPSVFVKPSLVRESSIGMECELYSFQDICAPKSSQITTTVVFGLIKYIHVRESVLDASKQSVDPAKLRPVSRLGGARYGRLTEAFELERIDWNNLGDTYNGLLG</sequence>
<dbReference type="EMBL" id="QPFP01000004">
    <property type="protein sequence ID" value="TEB37629.1"/>
    <property type="molecule type" value="Genomic_DNA"/>
</dbReference>
<dbReference type="STRING" id="71717.A0A4Y7TVN5"/>
<evidence type="ECO:0000313" key="8">
    <source>
        <dbReference type="Proteomes" id="UP000298030"/>
    </source>
</evidence>
<proteinExistence type="inferred from homology"/>